<reference evidence="10" key="1">
    <citation type="submission" date="2021-11" db="EMBL/GenBank/DDBJ databases">
        <title>the complete mitochondrial genome sequence of Portunion sp. isolate SK1.</title>
        <authorList>
            <person name="Qiao Y."/>
        </authorList>
    </citation>
    <scope>NUCLEOTIDE SEQUENCE</scope>
    <source>
        <strain evidence="10">SK1</strain>
    </source>
</reference>
<accession>A0A977TPS2</accession>
<dbReference type="Pfam" id="PF00507">
    <property type="entry name" value="Oxidored_q4"/>
    <property type="match status" value="1"/>
</dbReference>
<evidence type="ECO:0000256" key="3">
    <source>
        <dbReference type="ARBA" id="ARBA00021007"/>
    </source>
</evidence>
<keyword evidence="6 9" id="KW-1133">Transmembrane helix</keyword>
<name>A0A977TPS2_9CRUS</name>
<comment type="subcellular location">
    <subcellularLocation>
        <location evidence="1">Membrane</location>
    </subcellularLocation>
    <subcellularLocation>
        <location evidence="9">Mitochondrion membrane</location>
        <topology evidence="9">Multi-pass membrane protein</topology>
    </subcellularLocation>
</comment>
<dbReference type="PANTHER" id="PTHR11058">
    <property type="entry name" value="NADH-UBIQUINONE OXIDOREDUCTASE CHAIN 3"/>
    <property type="match status" value="1"/>
</dbReference>
<keyword evidence="9" id="KW-1278">Translocase</keyword>
<dbReference type="EMBL" id="OL677861">
    <property type="protein sequence ID" value="UXX49944.1"/>
    <property type="molecule type" value="Genomic_DNA"/>
</dbReference>
<gene>
    <name evidence="10" type="primary">nad3</name>
</gene>
<feature type="transmembrane region" description="Helical" evidence="9">
    <location>
        <begin position="57"/>
        <end position="79"/>
    </location>
</feature>
<dbReference type="Gene3D" id="1.20.58.1610">
    <property type="entry name" value="NADH:ubiquinone/plastoquinone oxidoreductase, chain 3"/>
    <property type="match status" value="1"/>
</dbReference>
<comment type="catalytic activity">
    <reaction evidence="8 9">
        <text>a ubiquinone + NADH + 5 H(+)(in) = a ubiquinol + NAD(+) + 4 H(+)(out)</text>
        <dbReference type="Rhea" id="RHEA:29091"/>
        <dbReference type="Rhea" id="RHEA-COMP:9565"/>
        <dbReference type="Rhea" id="RHEA-COMP:9566"/>
        <dbReference type="ChEBI" id="CHEBI:15378"/>
        <dbReference type="ChEBI" id="CHEBI:16389"/>
        <dbReference type="ChEBI" id="CHEBI:17976"/>
        <dbReference type="ChEBI" id="CHEBI:57540"/>
        <dbReference type="ChEBI" id="CHEBI:57945"/>
        <dbReference type="EC" id="7.1.1.2"/>
    </reaction>
</comment>
<dbReference type="EC" id="7.1.1.2" evidence="9"/>
<keyword evidence="9" id="KW-0249">Electron transport</keyword>
<feature type="transmembrane region" description="Helical" evidence="9">
    <location>
        <begin position="85"/>
        <end position="105"/>
    </location>
</feature>
<comment type="similarity">
    <text evidence="2 9">Belongs to the complex I subunit 3 family.</text>
</comment>
<dbReference type="InterPro" id="IPR000440">
    <property type="entry name" value="NADH_UbQ/plastoQ_OxRdtase_su3"/>
</dbReference>
<organism evidence="10">
    <name type="scientific">Portunion sp</name>
    <dbReference type="NCBI Taxonomy" id="2932407"/>
    <lineage>
        <taxon>Eukaryota</taxon>
        <taxon>Metazoa</taxon>
        <taxon>Ecdysozoa</taxon>
        <taxon>Arthropoda</taxon>
        <taxon>Crustacea</taxon>
        <taxon>Multicrustacea</taxon>
        <taxon>Malacostraca</taxon>
        <taxon>Eumalacostraca</taxon>
        <taxon>Peracarida</taxon>
        <taxon>Isopoda</taxon>
        <taxon>Epicaridea</taxon>
        <taxon>Bopyridoidea</taxon>
        <taxon>Entoniscidae</taxon>
        <taxon>Portunion</taxon>
    </lineage>
</organism>
<protein>
    <recommendedName>
        <fullName evidence="3 9">NADH-ubiquinone oxidoreductase chain 3</fullName>
        <ecNumber evidence="9">7.1.1.2</ecNumber>
    </recommendedName>
</protein>
<keyword evidence="9 10" id="KW-0496">Mitochondrion</keyword>
<keyword evidence="7 9" id="KW-0472">Membrane</keyword>
<evidence type="ECO:0000256" key="6">
    <source>
        <dbReference type="ARBA" id="ARBA00022989"/>
    </source>
</evidence>
<dbReference type="PANTHER" id="PTHR11058:SF9">
    <property type="entry name" value="NADH-UBIQUINONE OXIDOREDUCTASE CHAIN 3"/>
    <property type="match status" value="1"/>
</dbReference>
<evidence type="ECO:0000256" key="2">
    <source>
        <dbReference type="ARBA" id="ARBA00008472"/>
    </source>
</evidence>
<keyword evidence="4 9" id="KW-0813">Transport</keyword>
<evidence type="ECO:0000256" key="5">
    <source>
        <dbReference type="ARBA" id="ARBA00022692"/>
    </source>
</evidence>
<geneLocation type="mitochondrion" evidence="10"/>
<dbReference type="GO" id="GO:0030964">
    <property type="term" value="C:NADH dehydrogenase complex"/>
    <property type="evidence" value="ECO:0007669"/>
    <property type="project" value="TreeGrafter"/>
</dbReference>
<dbReference type="GO" id="GO:0031966">
    <property type="term" value="C:mitochondrial membrane"/>
    <property type="evidence" value="ECO:0007669"/>
    <property type="project" value="UniProtKB-SubCell"/>
</dbReference>
<dbReference type="InterPro" id="IPR038430">
    <property type="entry name" value="NDAH_ubi_oxred_su3_sf"/>
</dbReference>
<evidence type="ECO:0000313" key="10">
    <source>
        <dbReference type="EMBL" id="UXX49944.1"/>
    </source>
</evidence>
<dbReference type="AlphaFoldDB" id="A0A977TPS2"/>
<proteinExistence type="inferred from homology"/>
<evidence type="ECO:0000256" key="9">
    <source>
        <dbReference type="RuleBase" id="RU003640"/>
    </source>
</evidence>
<evidence type="ECO:0000256" key="4">
    <source>
        <dbReference type="ARBA" id="ARBA00022448"/>
    </source>
</evidence>
<comment type="function">
    <text evidence="9">Core subunit of the mitochondrial membrane respiratory chain NADH dehydrogenase (Complex I) which catalyzes electron transfer from NADH through the respiratory chain, using ubiquinone as an electron acceptor. Essential for the catalytic activity of complex I.</text>
</comment>
<evidence type="ECO:0000256" key="1">
    <source>
        <dbReference type="ARBA" id="ARBA00004370"/>
    </source>
</evidence>
<keyword evidence="9" id="KW-0520">NAD</keyword>
<evidence type="ECO:0000256" key="8">
    <source>
        <dbReference type="ARBA" id="ARBA00049551"/>
    </source>
</evidence>
<dbReference type="GO" id="GO:0008137">
    <property type="term" value="F:NADH dehydrogenase (ubiquinone) activity"/>
    <property type="evidence" value="ECO:0007669"/>
    <property type="project" value="UniProtKB-UniRule"/>
</dbReference>
<keyword evidence="9" id="KW-0679">Respiratory chain</keyword>
<keyword evidence="9" id="KW-0830">Ubiquinone</keyword>
<sequence length="116" mass="12851">MVALLVGGSVLWAVCGGLFLLSFLTMHRVAEDSEKNSLFECGFEPNMECRAPFSVRFFLIAILFLVFDVEVVLLLPGVWAHGLGWGGWSAGFVVFLLVLAAGAFYEWAAGFLDWKW</sequence>
<keyword evidence="5 9" id="KW-0812">Transmembrane</keyword>
<evidence type="ECO:0000256" key="7">
    <source>
        <dbReference type="ARBA" id="ARBA00023136"/>
    </source>
</evidence>
<feature type="transmembrane region" description="Helical" evidence="9">
    <location>
        <begin position="6"/>
        <end position="26"/>
    </location>
</feature>